<feature type="domain" description="DUF6863" evidence="3">
    <location>
        <begin position="1"/>
        <end position="120"/>
    </location>
</feature>
<dbReference type="PATRIC" id="fig|466.6.peg.382"/>
<protein>
    <submittedName>
        <fullName evidence="4">Uncharacterized protein</fullName>
    </submittedName>
</protein>
<gene>
    <name evidence="4" type="ORF">Lmac_0357</name>
</gene>
<evidence type="ECO:0000313" key="4">
    <source>
        <dbReference type="EMBL" id="KTD31303.1"/>
    </source>
</evidence>
<dbReference type="RefSeq" id="WP_058451185.1">
    <property type="nucleotide sequence ID" value="NZ_CAAAIB010000006.1"/>
</dbReference>
<keyword evidence="5" id="KW-1185">Reference proteome</keyword>
<reference evidence="4 5" key="1">
    <citation type="submission" date="2015-11" db="EMBL/GenBank/DDBJ databases">
        <title>Genomic analysis of 38 Legionella species identifies large and diverse effector repertoires.</title>
        <authorList>
            <person name="Burstein D."/>
            <person name="Amaro F."/>
            <person name="Zusman T."/>
            <person name="Lifshitz Z."/>
            <person name="Cohen O."/>
            <person name="Gilbert J.A."/>
            <person name="Pupko T."/>
            <person name="Shuman H.A."/>
            <person name="Segal G."/>
        </authorList>
    </citation>
    <scope>NUCLEOTIDE SEQUENCE [LARGE SCALE GENOMIC DNA]</scope>
    <source>
        <strain evidence="4 5">PX-1-G2-E2</strain>
    </source>
</reference>
<organism evidence="4 5">
    <name type="scientific">Legionella maceachernii</name>
    <dbReference type="NCBI Taxonomy" id="466"/>
    <lineage>
        <taxon>Bacteria</taxon>
        <taxon>Pseudomonadati</taxon>
        <taxon>Pseudomonadota</taxon>
        <taxon>Gammaproteobacteria</taxon>
        <taxon>Legionellales</taxon>
        <taxon>Legionellaceae</taxon>
        <taxon>Legionella</taxon>
    </lineage>
</organism>
<dbReference type="OrthoDB" id="5653286at2"/>
<evidence type="ECO:0000313" key="5">
    <source>
        <dbReference type="Proteomes" id="UP000054908"/>
    </source>
</evidence>
<dbReference type="Pfam" id="PF21527">
    <property type="entry name" value="Stv"/>
    <property type="match status" value="1"/>
</dbReference>
<feature type="region of interest" description="Disordered" evidence="1">
    <location>
        <begin position="292"/>
        <end position="316"/>
    </location>
</feature>
<sequence length="316" mass="36480">MKLNHYVHALLAIFNSESDPSSKLQYRYYKDVDTSMHLLLEQDQTADYYMHKVEELLMVAPHPILAYECSHWQIREMYRLVNTAIASYSSSLDPFRETLTVFKSELEKDTYLADFLQQMSKRENVELVCSGHGTSYSWHKPIDLSQYGSQTEVVVYSGLGGLLSQSLGVDIENQQFNPDKVIVRNLREKKEEEGYSPMFFYSATGSYRTVPDFTLVDCHKLPHPRVIEPETGTVVFDMSQVSKKKNYFSLSTVIQRFPNRKIHWAACTGVTLPDGKNTGPCVDLAWKKKEDETLQRPTKKRKLESKDEQSYTIPNF</sequence>
<feature type="domain" description="Putative adhesin Stv" evidence="2">
    <location>
        <begin position="126"/>
        <end position="268"/>
    </location>
</feature>
<evidence type="ECO:0000259" key="2">
    <source>
        <dbReference type="Pfam" id="PF21527"/>
    </source>
</evidence>
<evidence type="ECO:0000256" key="1">
    <source>
        <dbReference type="SAM" id="MobiDB-lite"/>
    </source>
</evidence>
<comment type="caution">
    <text evidence="4">The sequence shown here is derived from an EMBL/GenBank/DDBJ whole genome shotgun (WGS) entry which is preliminary data.</text>
</comment>
<evidence type="ECO:0000259" key="3">
    <source>
        <dbReference type="Pfam" id="PF21727"/>
    </source>
</evidence>
<accession>A0A0W0WG63</accession>
<dbReference type="Pfam" id="PF21727">
    <property type="entry name" value="DUF6863"/>
    <property type="match status" value="1"/>
</dbReference>
<dbReference type="InterPro" id="IPR049002">
    <property type="entry name" value="Stv"/>
</dbReference>
<name>A0A0W0WG63_9GAMM</name>
<proteinExistence type="predicted"/>
<dbReference type="Proteomes" id="UP000054908">
    <property type="component" value="Unassembled WGS sequence"/>
</dbReference>
<dbReference type="InterPro" id="IPR049196">
    <property type="entry name" value="DUF6863"/>
</dbReference>
<dbReference type="EMBL" id="LNYL01000007">
    <property type="protein sequence ID" value="KTD31303.1"/>
    <property type="molecule type" value="Genomic_DNA"/>
</dbReference>
<dbReference type="AlphaFoldDB" id="A0A0W0WG63"/>